<organism evidence="1 2">
    <name type="scientific">Paractinoplanes globisporus</name>
    <dbReference type="NCBI Taxonomy" id="113565"/>
    <lineage>
        <taxon>Bacteria</taxon>
        <taxon>Bacillati</taxon>
        <taxon>Actinomycetota</taxon>
        <taxon>Actinomycetes</taxon>
        <taxon>Micromonosporales</taxon>
        <taxon>Micromonosporaceae</taxon>
        <taxon>Paractinoplanes</taxon>
    </lineage>
</organism>
<dbReference type="EMBL" id="JBIAZU010000013">
    <property type="protein sequence ID" value="MFF5297701.1"/>
    <property type="molecule type" value="Genomic_DNA"/>
</dbReference>
<sequence length="126" mass="13719">MTIRNRVLAGVTAVGIGAIGVLMLPGSAQAFTVYQGDDFVSHSYDATFFTVCDAENDGHKVWAGFYDNSSNAYQTADVYYGSDTSGTDCTSYDLYPYHLTNVRVVEDKPGSSTNYYGPWHGYPVAL</sequence>
<dbReference type="Proteomes" id="UP001602245">
    <property type="component" value="Unassembled WGS sequence"/>
</dbReference>
<reference evidence="1 2" key="1">
    <citation type="submission" date="2024-10" db="EMBL/GenBank/DDBJ databases">
        <title>The Natural Products Discovery Center: Release of the First 8490 Sequenced Strains for Exploring Actinobacteria Biosynthetic Diversity.</title>
        <authorList>
            <person name="Kalkreuter E."/>
            <person name="Kautsar S.A."/>
            <person name="Yang D."/>
            <person name="Bader C.D."/>
            <person name="Teijaro C.N."/>
            <person name="Fluegel L."/>
            <person name="Davis C.M."/>
            <person name="Simpson J.R."/>
            <person name="Lauterbach L."/>
            <person name="Steele A.D."/>
            <person name="Gui C."/>
            <person name="Meng S."/>
            <person name="Li G."/>
            <person name="Viehrig K."/>
            <person name="Ye F."/>
            <person name="Su P."/>
            <person name="Kiefer A.F."/>
            <person name="Nichols A."/>
            <person name="Cepeda A.J."/>
            <person name="Yan W."/>
            <person name="Fan B."/>
            <person name="Jiang Y."/>
            <person name="Adhikari A."/>
            <person name="Zheng C.-J."/>
            <person name="Schuster L."/>
            <person name="Cowan T.M."/>
            <person name="Smanski M.J."/>
            <person name="Chevrette M.G."/>
            <person name="De Carvalho L.P.S."/>
            <person name="Shen B."/>
        </authorList>
    </citation>
    <scope>NUCLEOTIDE SEQUENCE [LARGE SCALE GENOMIC DNA]</scope>
    <source>
        <strain evidence="1 2">NPDC000087</strain>
    </source>
</reference>
<proteinExistence type="predicted"/>
<evidence type="ECO:0000313" key="2">
    <source>
        <dbReference type="Proteomes" id="UP001602245"/>
    </source>
</evidence>
<keyword evidence="2" id="KW-1185">Reference proteome</keyword>
<accession>A0ABW6WWP5</accession>
<comment type="caution">
    <text evidence="1">The sequence shown here is derived from an EMBL/GenBank/DDBJ whole genome shotgun (WGS) entry which is preliminary data.</text>
</comment>
<protein>
    <recommendedName>
        <fullName evidence="3">Secreted protein</fullName>
    </recommendedName>
</protein>
<name>A0ABW6WWP5_9ACTN</name>
<evidence type="ECO:0008006" key="3">
    <source>
        <dbReference type="Google" id="ProtNLM"/>
    </source>
</evidence>
<evidence type="ECO:0000313" key="1">
    <source>
        <dbReference type="EMBL" id="MFF5297701.1"/>
    </source>
</evidence>
<gene>
    <name evidence="1" type="ORF">ACFY35_50425</name>
</gene>
<dbReference type="RefSeq" id="WP_020516766.1">
    <property type="nucleotide sequence ID" value="NZ_JBIAZU010000013.1"/>
</dbReference>